<dbReference type="PANTHER" id="PTHR46890:SF48">
    <property type="entry name" value="RNA-DIRECTED DNA POLYMERASE"/>
    <property type="match status" value="1"/>
</dbReference>
<comment type="caution">
    <text evidence="2">The sequence shown here is derived from an EMBL/GenBank/DDBJ whole genome shotgun (WGS) entry which is preliminary data.</text>
</comment>
<dbReference type="InterPro" id="IPR000477">
    <property type="entry name" value="RT_dom"/>
</dbReference>
<sequence>MDKFRPISLCNVLFKIVSKCVANRLQGFLSPCIDEAQSAFVPGRLISDNTLAAYELIHFMRKRKCAKKGYFAPKLDMSKAYDRVE</sequence>
<organism evidence="2 3">
    <name type="scientific">Hibiscus trionum</name>
    <name type="common">Flower of an hour</name>
    <dbReference type="NCBI Taxonomy" id="183268"/>
    <lineage>
        <taxon>Eukaryota</taxon>
        <taxon>Viridiplantae</taxon>
        <taxon>Streptophyta</taxon>
        <taxon>Embryophyta</taxon>
        <taxon>Tracheophyta</taxon>
        <taxon>Spermatophyta</taxon>
        <taxon>Magnoliopsida</taxon>
        <taxon>eudicotyledons</taxon>
        <taxon>Gunneridae</taxon>
        <taxon>Pentapetalae</taxon>
        <taxon>rosids</taxon>
        <taxon>malvids</taxon>
        <taxon>Malvales</taxon>
        <taxon>Malvaceae</taxon>
        <taxon>Malvoideae</taxon>
        <taxon>Hibiscus</taxon>
    </lineage>
</organism>
<feature type="domain" description="Reverse transcriptase" evidence="1">
    <location>
        <begin position="2"/>
        <end position="85"/>
    </location>
</feature>
<name>A0A9W7IIV9_HIBTR</name>
<proteinExistence type="predicted"/>
<gene>
    <name evidence="2" type="ORF">HRI_003419200</name>
</gene>
<dbReference type="Pfam" id="PF00078">
    <property type="entry name" value="RVT_1"/>
    <property type="match status" value="1"/>
</dbReference>
<accession>A0A9W7IIV9</accession>
<dbReference type="InterPro" id="IPR052343">
    <property type="entry name" value="Retrotransposon-Effector_Assoc"/>
</dbReference>
<protein>
    <recommendedName>
        <fullName evidence="1">Reverse transcriptase domain-containing protein</fullName>
    </recommendedName>
</protein>
<evidence type="ECO:0000313" key="3">
    <source>
        <dbReference type="Proteomes" id="UP001165190"/>
    </source>
</evidence>
<evidence type="ECO:0000313" key="2">
    <source>
        <dbReference type="EMBL" id="GMI97499.1"/>
    </source>
</evidence>
<dbReference type="OrthoDB" id="1001905at2759"/>
<evidence type="ECO:0000259" key="1">
    <source>
        <dbReference type="Pfam" id="PF00078"/>
    </source>
</evidence>
<dbReference type="AlphaFoldDB" id="A0A9W7IIV9"/>
<reference evidence="2" key="1">
    <citation type="submission" date="2023-05" db="EMBL/GenBank/DDBJ databases">
        <title>Genome and transcriptome analyses reveal genes involved in the formation of fine ridges on petal epidermal cells in Hibiscus trionum.</title>
        <authorList>
            <person name="Koshimizu S."/>
            <person name="Masuda S."/>
            <person name="Ishii T."/>
            <person name="Shirasu K."/>
            <person name="Hoshino A."/>
            <person name="Arita M."/>
        </authorList>
    </citation>
    <scope>NUCLEOTIDE SEQUENCE</scope>
    <source>
        <strain evidence="2">Hamamatsu line</strain>
    </source>
</reference>
<dbReference type="Proteomes" id="UP001165190">
    <property type="component" value="Unassembled WGS sequence"/>
</dbReference>
<dbReference type="EMBL" id="BSYR01000030">
    <property type="protein sequence ID" value="GMI97499.1"/>
    <property type="molecule type" value="Genomic_DNA"/>
</dbReference>
<dbReference type="PANTHER" id="PTHR46890">
    <property type="entry name" value="NON-LTR RETROLELEMENT REVERSE TRANSCRIPTASE-LIKE PROTEIN-RELATED"/>
    <property type="match status" value="1"/>
</dbReference>
<keyword evidence="3" id="KW-1185">Reference proteome</keyword>